<dbReference type="PANTHER" id="PTHR33147">
    <property type="entry name" value="DEFENSIN-LIKE PROTEIN 1"/>
    <property type="match status" value="1"/>
</dbReference>
<name>A0A9Q0GGM5_9ROSI</name>
<dbReference type="GO" id="GO:0031640">
    <property type="term" value="P:killing of cells of another organism"/>
    <property type="evidence" value="ECO:0007669"/>
    <property type="project" value="UniProtKB-KW"/>
</dbReference>
<protein>
    <recommendedName>
        <fullName evidence="5">Knottins-like domain-containing protein</fullName>
    </recommendedName>
</protein>
<reference evidence="6" key="1">
    <citation type="submission" date="2022-02" db="EMBL/GenBank/DDBJ databases">
        <authorList>
            <person name="Henning P.M."/>
            <person name="McCubbin A.G."/>
            <person name="Shore J.S."/>
        </authorList>
    </citation>
    <scope>NUCLEOTIDE SEQUENCE</scope>
    <source>
        <strain evidence="6">F60SS</strain>
        <tissue evidence="6">Leaves</tissue>
    </source>
</reference>
<dbReference type="InterPro" id="IPR008176">
    <property type="entry name" value="Defensin_plant"/>
</dbReference>
<organism evidence="6 7">
    <name type="scientific">Turnera subulata</name>
    <dbReference type="NCBI Taxonomy" id="218843"/>
    <lineage>
        <taxon>Eukaryota</taxon>
        <taxon>Viridiplantae</taxon>
        <taxon>Streptophyta</taxon>
        <taxon>Embryophyta</taxon>
        <taxon>Tracheophyta</taxon>
        <taxon>Spermatophyta</taxon>
        <taxon>Magnoliopsida</taxon>
        <taxon>eudicotyledons</taxon>
        <taxon>Gunneridae</taxon>
        <taxon>Pentapetalae</taxon>
        <taxon>rosids</taxon>
        <taxon>fabids</taxon>
        <taxon>Malpighiales</taxon>
        <taxon>Passifloraceae</taxon>
        <taxon>Turnera</taxon>
    </lineage>
</organism>
<evidence type="ECO:0000256" key="3">
    <source>
        <dbReference type="ARBA" id="ARBA00022729"/>
    </source>
</evidence>
<dbReference type="EMBL" id="JAKUCV010000453">
    <property type="protein sequence ID" value="KAJ4849903.1"/>
    <property type="molecule type" value="Genomic_DNA"/>
</dbReference>
<dbReference type="InterPro" id="IPR036574">
    <property type="entry name" value="Scorpion_toxin-like_sf"/>
</dbReference>
<dbReference type="InterPro" id="IPR003614">
    <property type="entry name" value="Knottins"/>
</dbReference>
<reference evidence="6" key="2">
    <citation type="journal article" date="2023" name="Plants (Basel)">
        <title>Annotation of the Turnera subulata (Passifloraceae) Draft Genome Reveals the S-Locus Evolved after the Divergence of Turneroideae from Passifloroideae in a Stepwise Manner.</title>
        <authorList>
            <person name="Henning P.M."/>
            <person name="Roalson E.H."/>
            <person name="Mir W."/>
            <person name="McCubbin A.G."/>
            <person name="Shore J.S."/>
        </authorList>
    </citation>
    <scope>NUCLEOTIDE SEQUENCE</scope>
    <source>
        <strain evidence="6">F60SS</strain>
    </source>
</reference>
<proteinExistence type="predicted"/>
<dbReference type="GO" id="GO:0050832">
    <property type="term" value="P:defense response to fungus"/>
    <property type="evidence" value="ECO:0007669"/>
    <property type="project" value="UniProtKB-KW"/>
</dbReference>
<dbReference type="CDD" id="cd00107">
    <property type="entry name" value="Knot1"/>
    <property type="match status" value="1"/>
</dbReference>
<sequence length="92" mass="10405">MFLTKNQKLKKMAKPVSGYLVTFALLFAFMLVLASFEMPVAEARVCKKRSSSFTGFCGNNSKCSTKCKRVEHAKFGACHWDFPGFACFCYYC</sequence>
<keyword evidence="7" id="KW-1185">Reference proteome</keyword>
<dbReference type="Pfam" id="PF00304">
    <property type="entry name" value="Gamma-thionin"/>
    <property type="match status" value="1"/>
</dbReference>
<keyword evidence="4" id="KW-1015">Disulfide bond</keyword>
<dbReference type="AlphaFoldDB" id="A0A9Q0GGM5"/>
<dbReference type="OrthoDB" id="1851987at2759"/>
<evidence type="ECO:0000256" key="4">
    <source>
        <dbReference type="ARBA" id="ARBA00023157"/>
    </source>
</evidence>
<dbReference type="PANTHER" id="PTHR33147:SF46">
    <property type="entry name" value="DEFENSIN-LIKE PROTEIN 19"/>
    <property type="match status" value="1"/>
</dbReference>
<dbReference type="Gene3D" id="3.30.30.10">
    <property type="entry name" value="Knottin, scorpion toxin-like"/>
    <property type="match status" value="1"/>
</dbReference>
<evidence type="ECO:0000313" key="7">
    <source>
        <dbReference type="Proteomes" id="UP001141552"/>
    </source>
</evidence>
<gene>
    <name evidence="6" type="ORF">Tsubulata_037135</name>
</gene>
<keyword evidence="1" id="KW-0929">Antimicrobial</keyword>
<feature type="domain" description="Knottins-like" evidence="5">
    <location>
        <begin position="45"/>
        <end position="92"/>
    </location>
</feature>
<evidence type="ECO:0000256" key="1">
    <source>
        <dbReference type="ARBA" id="ARBA00022529"/>
    </source>
</evidence>
<evidence type="ECO:0000313" key="6">
    <source>
        <dbReference type="EMBL" id="KAJ4849903.1"/>
    </source>
</evidence>
<dbReference type="SUPFAM" id="SSF57095">
    <property type="entry name" value="Scorpion toxin-like"/>
    <property type="match status" value="1"/>
</dbReference>
<dbReference type="SMART" id="SM00505">
    <property type="entry name" value="Knot1"/>
    <property type="match status" value="1"/>
</dbReference>
<evidence type="ECO:0000256" key="2">
    <source>
        <dbReference type="ARBA" id="ARBA00022577"/>
    </source>
</evidence>
<dbReference type="PROSITE" id="PS00940">
    <property type="entry name" value="GAMMA_THIONIN"/>
    <property type="match status" value="1"/>
</dbReference>
<keyword evidence="3" id="KW-0732">Signal</keyword>
<accession>A0A9Q0GGM5</accession>
<dbReference type="Proteomes" id="UP001141552">
    <property type="component" value="Unassembled WGS sequence"/>
</dbReference>
<evidence type="ECO:0000259" key="5">
    <source>
        <dbReference type="SMART" id="SM00505"/>
    </source>
</evidence>
<comment type="caution">
    <text evidence="6">The sequence shown here is derived from an EMBL/GenBank/DDBJ whole genome shotgun (WGS) entry which is preliminary data.</text>
</comment>
<keyword evidence="2" id="KW-0295">Fungicide</keyword>